<keyword evidence="2" id="KW-0812">Transmembrane</keyword>
<evidence type="ECO:0000313" key="11">
    <source>
        <dbReference type="EMBL" id="ENN83200.1"/>
    </source>
</evidence>
<gene>
    <name evidence="11" type="ORF">YQE_00441</name>
    <name evidence="10" type="ORF">YQE_02713</name>
</gene>
<reference evidence="10" key="1">
    <citation type="journal article" date="2013" name="Genome Biol.">
        <title>Draft genome of the mountain pine beetle, Dendroctonus ponderosae Hopkins, a major forest pest.</title>
        <authorList>
            <person name="Keeling C.I."/>
            <person name="Yuen M.M."/>
            <person name="Liao N.Y."/>
            <person name="Docking T.R."/>
            <person name="Chan S.K."/>
            <person name="Taylor G.A."/>
            <person name="Palmquist D.L."/>
            <person name="Jackman S.D."/>
            <person name="Nguyen A."/>
            <person name="Li M."/>
            <person name="Henderson H."/>
            <person name="Janes J.K."/>
            <person name="Zhao Y."/>
            <person name="Pandoh P."/>
            <person name="Moore R."/>
            <person name="Sperling F.A."/>
            <person name="Huber D.P."/>
            <person name="Birol I."/>
            <person name="Jones S.J."/>
            <person name="Bohlmann J."/>
        </authorList>
    </citation>
    <scope>NUCLEOTIDE SEQUENCE</scope>
</reference>
<sequence>MLRSGQGTGERKFYTSRAKLTVVLNDVNDNPPQFVQTEFKGNVPEHANIGTTVLVVEATDVDREPGSKIQYLQLTGAGSELFSLDSETGVITVSASQTLDAETFPILSLEVHAADENGKGLKATSKVTITLLDINDNPPHFEKDVYEFILNTDRSTFTTQAFVKAFDSDISPPNNEVRYQLLTPNEDLFLNEKTGELLVKRMWEQDELVSVKVRAFDEGVPRLSSDAE</sequence>
<dbReference type="EMBL" id="KB740322">
    <property type="protein sequence ID" value="ENN80866.1"/>
    <property type="molecule type" value="Genomic_DNA"/>
</dbReference>
<name>N6UJL9_DENPD</name>
<evidence type="ECO:0000256" key="1">
    <source>
        <dbReference type="ARBA" id="ARBA00004167"/>
    </source>
</evidence>
<evidence type="ECO:0000256" key="5">
    <source>
        <dbReference type="ARBA" id="ARBA00022989"/>
    </source>
</evidence>
<dbReference type="InterPro" id="IPR002126">
    <property type="entry name" value="Cadherin-like_dom"/>
</dbReference>
<evidence type="ECO:0000256" key="4">
    <source>
        <dbReference type="ARBA" id="ARBA00022837"/>
    </source>
</evidence>
<dbReference type="CDD" id="cd11304">
    <property type="entry name" value="Cadherin_repeat"/>
    <property type="match status" value="1"/>
</dbReference>
<dbReference type="HOGENOM" id="CLU_1217350_0_0_1"/>
<dbReference type="AlphaFoldDB" id="N6UJL9"/>
<evidence type="ECO:0000313" key="10">
    <source>
        <dbReference type="EMBL" id="ENN80866.1"/>
    </source>
</evidence>
<dbReference type="GO" id="GO:0060429">
    <property type="term" value="P:epithelium development"/>
    <property type="evidence" value="ECO:0007669"/>
    <property type="project" value="UniProtKB-ARBA"/>
</dbReference>
<evidence type="ECO:0000256" key="2">
    <source>
        <dbReference type="ARBA" id="ARBA00022692"/>
    </source>
</evidence>
<dbReference type="Gene3D" id="2.60.40.60">
    <property type="entry name" value="Cadherins"/>
    <property type="match status" value="2"/>
</dbReference>
<dbReference type="GO" id="GO:0009653">
    <property type="term" value="P:anatomical structure morphogenesis"/>
    <property type="evidence" value="ECO:0007669"/>
    <property type="project" value="UniProtKB-ARBA"/>
</dbReference>
<dbReference type="EMBL" id="KB736450">
    <property type="protein sequence ID" value="ENN83200.1"/>
    <property type="molecule type" value="Genomic_DNA"/>
</dbReference>
<feature type="non-terminal residue" evidence="10">
    <location>
        <position position="1"/>
    </location>
</feature>
<evidence type="ECO:0000256" key="7">
    <source>
        <dbReference type="ARBA" id="ARBA00023180"/>
    </source>
</evidence>
<evidence type="ECO:0000256" key="3">
    <source>
        <dbReference type="ARBA" id="ARBA00022737"/>
    </source>
</evidence>
<dbReference type="InterPro" id="IPR015919">
    <property type="entry name" value="Cadherin-like_sf"/>
</dbReference>
<keyword evidence="5" id="KW-1133">Transmembrane helix</keyword>
<dbReference type="GO" id="GO:0005886">
    <property type="term" value="C:plasma membrane"/>
    <property type="evidence" value="ECO:0007669"/>
    <property type="project" value="InterPro"/>
</dbReference>
<dbReference type="SUPFAM" id="SSF49313">
    <property type="entry name" value="Cadherin-like"/>
    <property type="match status" value="2"/>
</dbReference>
<keyword evidence="3" id="KW-0677">Repeat</keyword>
<evidence type="ECO:0000256" key="8">
    <source>
        <dbReference type="PROSITE-ProRule" id="PRU00043"/>
    </source>
</evidence>
<protein>
    <recommendedName>
        <fullName evidence="9">Cadherin domain-containing protein</fullName>
    </recommendedName>
</protein>
<feature type="domain" description="Cadherin" evidence="9">
    <location>
        <begin position="35"/>
        <end position="141"/>
    </location>
</feature>
<dbReference type="PROSITE" id="PS50268">
    <property type="entry name" value="CADHERIN_2"/>
    <property type="match status" value="1"/>
</dbReference>
<feature type="non-terminal residue" evidence="10">
    <location>
        <position position="228"/>
    </location>
</feature>
<proteinExistence type="predicted"/>
<dbReference type="PROSITE" id="PS00232">
    <property type="entry name" value="CADHERIN_1"/>
    <property type="match status" value="2"/>
</dbReference>
<dbReference type="InterPro" id="IPR050174">
    <property type="entry name" value="Protocadherin/Cadherin-CA"/>
</dbReference>
<dbReference type="PANTHER" id="PTHR24028">
    <property type="entry name" value="CADHERIN-87A"/>
    <property type="match status" value="1"/>
</dbReference>
<dbReference type="GO" id="GO:0007156">
    <property type="term" value="P:homophilic cell adhesion via plasma membrane adhesion molecules"/>
    <property type="evidence" value="ECO:0007669"/>
    <property type="project" value="InterPro"/>
</dbReference>
<comment type="subcellular location">
    <subcellularLocation>
        <location evidence="1">Membrane</location>
        <topology evidence="1">Single-pass membrane protein</topology>
    </subcellularLocation>
</comment>
<evidence type="ECO:0000259" key="9">
    <source>
        <dbReference type="PROSITE" id="PS50268"/>
    </source>
</evidence>
<keyword evidence="6" id="KW-0472">Membrane</keyword>
<accession>N6UJL9</accession>
<dbReference type="PANTHER" id="PTHR24028:SF328">
    <property type="entry name" value="CADHERIN-3"/>
    <property type="match status" value="1"/>
</dbReference>
<dbReference type="GO" id="GO:0005509">
    <property type="term" value="F:calcium ion binding"/>
    <property type="evidence" value="ECO:0007669"/>
    <property type="project" value="UniProtKB-UniRule"/>
</dbReference>
<dbReference type="InterPro" id="IPR020894">
    <property type="entry name" value="Cadherin_CS"/>
</dbReference>
<dbReference type="OMA" id="MARDSYT"/>
<organism evidence="10">
    <name type="scientific">Dendroctonus ponderosae</name>
    <name type="common">Mountain pine beetle</name>
    <dbReference type="NCBI Taxonomy" id="77166"/>
    <lineage>
        <taxon>Eukaryota</taxon>
        <taxon>Metazoa</taxon>
        <taxon>Ecdysozoa</taxon>
        <taxon>Arthropoda</taxon>
        <taxon>Hexapoda</taxon>
        <taxon>Insecta</taxon>
        <taxon>Pterygota</taxon>
        <taxon>Neoptera</taxon>
        <taxon>Endopterygota</taxon>
        <taxon>Coleoptera</taxon>
        <taxon>Polyphaga</taxon>
        <taxon>Cucujiformia</taxon>
        <taxon>Curculionidae</taxon>
        <taxon>Scolytinae</taxon>
        <taxon>Dendroctonus</taxon>
    </lineage>
</organism>
<keyword evidence="7" id="KW-0325">Glycoprotein</keyword>
<keyword evidence="4 8" id="KW-0106">Calcium</keyword>
<dbReference type="SMART" id="SM00112">
    <property type="entry name" value="CA"/>
    <property type="match status" value="1"/>
</dbReference>
<dbReference type="Pfam" id="PF00028">
    <property type="entry name" value="Cadherin"/>
    <property type="match status" value="1"/>
</dbReference>
<evidence type="ECO:0000256" key="6">
    <source>
        <dbReference type="ARBA" id="ARBA00023136"/>
    </source>
</evidence>
<dbReference type="PRINTS" id="PR00205">
    <property type="entry name" value="CADHERIN"/>
</dbReference>
<dbReference type="FunFam" id="2.60.40.60:FF:000020">
    <property type="entry name" value="Dachsous cadherin-related 1b"/>
    <property type="match status" value="1"/>
</dbReference>